<keyword evidence="2" id="KW-1185">Reference proteome</keyword>
<gene>
    <name evidence="1" type="ORF">V5N11_007738</name>
</gene>
<sequence length="85" mass="9422">MIVVVEGEHELSYDGDDDDVVVVVRAFPRSGMAHQIRLHCQFLFQEHLKGMSLLGHPTDEPIVVIRASLLSWAAGDENARVNGLL</sequence>
<name>A0ABD0ZNI2_CARAN</name>
<accession>A0ABD0ZNI2</accession>
<evidence type="ECO:0000313" key="2">
    <source>
        <dbReference type="Proteomes" id="UP001558713"/>
    </source>
</evidence>
<dbReference type="AlphaFoldDB" id="A0ABD0ZNI2"/>
<proteinExistence type="predicted"/>
<organism evidence="1 2">
    <name type="scientific">Cardamine amara subsp. amara</name>
    <dbReference type="NCBI Taxonomy" id="228776"/>
    <lineage>
        <taxon>Eukaryota</taxon>
        <taxon>Viridiplantae</taxon>
        <taxon>Streptophyta</taxon>
        <taxon>Embryophyta</taxon>
        <taxon>Tracheophyta</taxon>
        <taxon>Spermatophyta</taxon>
        <taxon>Magnoliopsida</taxon>
        <taxon>eudicotyledons</taxon>
        <taxon>Gunneridae</taxon>
        <taxon>Pentapetalae</taxon>
        <taxon>rosids</taxon>
        <taxon>malvids</taxon>
        <taxon>Brassicales</taxon>
        <taxon>Brassicaceae</taxon>
        <taxon>Cardamineae</taxon>
        <taxon>Cardamine</taxon>
    </lineage>
</organism>
<comment type="caution">
    <text evidence="1">The sequence shown here is derived from an EMBL/GenBank/DDBJ whole genome shotgun (WGS) entry which is preliminary data.</text>
</comment>
<reference evidence="1 2" key="1">
    <citation type="submission" date="2024-04" db="EMBL/GenBank/DDBJ databases">
        <title>Genome assembly C_amara_ONT_v2.</title>
        <authorList>
            <person name="Yant L."/>
            <person name="Moore C."/>
            <person name="Slenker M."/>
        </authorList>
    </citation>
    <scope>NUCLEOTIDE SEQUENCE [LARGE SCALE GENOMIC DNA]</scope>
    <source>
        <tissue evidence="1">Leaf</tissue>
    </source>
</reference>
<evidence type="ECO:0000313" key="1">
    <source>
        <dbReference type="EMBL" id="KAL1190485.1"/>
    </source>
</evidence>
<dbReference type="EMBL" id="JBANAX010000875">
    <property type="protein sequence ID" value="KAL1190485.1"/>
    <property type="molecule type" value="Genomic_DNA"/>
</dbReference>
<dbReference type="Proteomes" id="UP001558713">
    <property type="component" value="Unassembled WGS sequence"/>
</dbReference>
<protein>
    <submittedName>
        <fullName evidence="1">RNA pseudouridine synthase 1</fullName>
    </submittedName>
</protein>